<dbReference type="Proteomes" id="UP000636800">
    <property type="component" value="Chromosome 2"/>
</dbReference>
<organism evidence="1 2">
    <name type="scientific">Vanilla planifolia</name>
    <name type="common">Vanilla</name>
    <dbReference type="NCBI Taxonomy" id="51239"/>
    <lineage>
        <taxon>Eukaryota</taxon>
        <taxon>Viridiplantae</taxon>
        <taxon>Streptophyta</taxon>
        <taxon>Embryophyta</taxon>
        <taxon>Tracheophyta</taxon>
        <taxon>Spermatophyta</taxon>
        <taxon>Magnoliopsida</taxon>
        <taxon>Liliopsida</taxon>
        <taxon>Asparagales</taxon>
        <taxon>Orchidaceae</taxon>
        <taxon>Vanilloideae</taxon>
        <taxon>Vanilleae</taxon>
        <taxon>Vanilla</taxon>
    </lineage>
</organism>
<proteinExistence type="predicted"/>
<name>A0A835VBL3_VANPL</name>
<reference evidence="1 2" key="1">
    <citation type="journal article" date="2020" name="Nat. Food">
        <title>A phased Vanilla planifolia genome enables genetic improvement of flavour and production.</title>
        <authorList>
            <person name="Hasing T."/>
            <person name="Tang H."/>
            <person name="Brym M."/>
            <person name="Khazi F."/>
            <person name="Huang T."/>
            <person name="Chambers A.H."/>
        </authorList>
    </citation>
    <scope>NUCLEOTIDE SEQUENCE [LARGE SCALE GENOMIC DNA]</scope>
    <source>
        <tissue evidence="1">Leaf</tissue>
    </source>
</reference>
<evidence type="ECO:0000313" key="2">
    <source>
        <dbReference type="Proteomes" id="UP000636800"/>
    </source>
</evidence>
<protein>
    <submittedName>
        <fullName evidence="1">Uncharacterized protein</fullName>
    </submittedName>
</protein>
<dbReference type="EMBL" id="JADCNL010000002">
    <property type="protein sequence ID" value="KAG0491483.1"/>
    <property type="molecule type" value="Genomic_DNA"/>
</dbReference>
<comment type="caution">
    <text evidence="1">The sequence shown here is derived from an EMBL/GenBank/DDBJ whole genome shotgun (WGS) entry which is preliminary data.</text>
</comment>
<evidence type="ECO:0000313" key="1">
    <source>
        <dbReference type="EMBL" id="KAG0491483.1"/>
    </source>
</evidence>
<keyword evidence="2" id="KW-1185">Reference proteome</keyword>
<gene>
    <name evidence="1" type="ORF">HPP92_004881</name>
</gene>
<accession>A0A835VBL3</accession>
<sequence length="125" mass="13697">MITGMMELEDTAHMAVEPAVSSLSRETINPEHGAIGRQEVPATRISFREALIANNNNITPSSHATSYVRPANIDVKDRAVGIFDHVEGGNLFMSSEACHRRIEFHKFDLVGSTGVAKKMGSLQEF</sequence>
<dbReference type="AlphaFoldDB" id="A0A835VBL3"/>